<comment type="similarity">
    <text evidence="2">Belongs to the nitroreductase family.</text>
</comment>
<dbReference type="InterPro" id="IPR000415">
    <property type="entry name" value="Nitroreductase-like"/>
</dbReference>
<evidence type="ECO:0000256" key="3">
    <source>
        <dbReference type="ARBA" id="ARBA00022630"/>
    </source>
</evidence>
<gene>
    <name evidence="8" type="ORF">GGR32_001836</name>
</gene>
<keyword evidence="6" id="KW-0560">Oxidoreductase</keyword>
<evidence type="ECO:0000256" key="2">
    <source>
        <dbReference type="ARBA" id="ARBA00007118"/>
    </source>
</evidence>
<dbReference type="SUPFAM" id="SSF55469">
    <property type="entry name" value="FMN-dependent nitroreductase-like"/>
    <property type="match status" value="1"/>
</dbReference>
<evidence type="ECO:0000313" key="9">
    <source>
        <dbReference type="Proteomes" id="UP000553034"/>
    </source>
</evidence>
<dbReference type="RefSeq" id="WP_183477881.1">
    <property type="nucleotide sequence ID" value="NZ_JACIFO010000007.1"/>
</dbReference>
<reference evidence="8 9" key="1">
    <citation type="submission" date="2020-08" db="EMBL/GenBank/DDBJ databases">
        <title>Genomic Encyclopedia of Type Strains, Phase IV (KMG-IV): sequencing the most valuable type-strain genomes for metagenomic binning, comparative biology and taxonomic classification.</title>
        <authorList>
            <person name="Goeker M."/>
        </authorList>
    </citation>
    <scope>NUCLEOTIDE SEQUENCE [LARGE SCALE GENOMIC DNA]</scope>
    <source>
        <strain evidence="8 9">DSM 29568</strain>
    </source>
</reference>
<dbReference type="EMBL" id="JACIFO010000007">
    <property type="protein sequence ID" value="MBB4119534.1"/>
    <property type="molecule type" value="Genomic_DNA"/>
</dbReference>
<proteinExistence type="inferred from homology"/>
<organism evidence="8 9">
    <name type="scientific">Mesonia hippocampi</name>
    <dbReference type="NCBI Taxonomy" id="1628250"/>
    <lineage>
        <taxon>Bacteria</taxon>
        <taxon>Pseudomonadati</taxon>
        <taxon>Bacteroidota</taxon>
        <taxon>Flavobacteriia</taxon>
        <taxon>Flavobacteriales</taxon>
        <taxon>Flavobacteriaceae</taxon>
        <taxon>Mesonia</taxon>
    </lineage>
</organism>
<protein>
    <recommendedName>
        <fullName evidence="7">Nitroreductase domain-containing protein</fullName>
    </recommendedName>
</protein>
<keyword evidence="4" id="KW-0288">FMN</keyword>
<evidence type="ECO:0000256" key="5">
    <source>
        <dbReference type="ARBA" id="ARBA00022857"/>
    </source>
</evidence>
<evidence type="ECO:0000313" key="8">
    <source>
        <dbReference type="EMBL" id="MBB4119534.1"/>
    </source>
</evidence>
<dbReference type="PANTHER" id="PTHR43673:SF2">
    <property type="entry name" value="NITROREDUCTASE"/>
    <property type="match status" value="1"/>
</dbReference>
<dbReference type="Pfam" id="PF00881">
    <property type="entry name" value="Nitroreductase"/>
    <property type="match status" value="1"/>
</dbReference>
<dbReference type="InterPro" id="IPR033878">
    <property type="entry name" value="NfsB-like"/>
</dbReference>
<evidence type="ECO:0000256" key="6">
    <source>
        <dbReference type="ARBA" id="ARBA00023002"/>
    </source>
</evidence>
<sequence length="210" mass="24016">MDSIKNLNWRYATKKFDNNKILTESKINILKESFRLTATSYGLQPLKMVVISNKTLQEKLQAATYNQKQIGTASHVLVLCIEKTIDTSYINKIQDLTKEIRNTPDTILEPYRNFLIDMFEKKSTAEIATWATNQVYLALGNLLTVCAQENIDACPMEGFESKKYNDILKLNQKGLQATLVLPIGYRATDDFFADLKKVRRPLNEVVLEIT</sequence>
<dbReference type="Gene3D" id="3.40.109.10">
    <property type="entry name" value="NADH Oxidase"/>
    <property type="match status" value="1"/>
</dbReference>
<comment type="caution">
    <text evidence="8">The sequence shown here is derived from an EMBL/GenBank/DDBJ whole genome shotgun (WGS) entry which is preliminary data.</text>
</comment>
<keyword evidence="3" id="KW-0285">Flavoprotein</keyword>
<dbReference type="CDD" id="cd02149">
    <property type="entry name" value="NfsB-like"/>
    <property type="match status" value="1"/>
</dbReference>
<evidence type="ECO:0000259" key="7">
    <source>
        <dbReference type="Pfam" id="PF00881"/>
    </source>
</evidence>
<keyword evidence="5" id="KW-0521">NADP</keyword>
<dbReference type="AlphaFoldDB" id="A0A840EZT4"/>
<keyword evidence="9" id="KW-1185">Reference proteome</keyword>
<comment type="cofactor">
    <cofactor evidence="1">
        <name>FMN</name>
        <dbReference type="ChEBI" id="CHEBI:58210"/>
    </cofactor>
</comment>
<name>A0A840EZT4_9FLAO</name>
<dbReference type="PANTHER" id="PTHR43673">
    <property type="entry name" value="NAD(P)H NITROREDUCTASE YDGI-RELATED"/>
    <property type="match status" value="1"/>
</dbReference>
<feature type="domain" description="Nitroreductase" evidence="7">
    <location>
        <begin position="8"/>
        <end position="185"/>
    </location>
</feature>
<dbReference type="InterPro" id="IPR029479">
    <property type="entry name" value="Nitroreductase"/>
</dbReference>
<dbReference type="GO" id="GO:0016491">
    <property type="term" value="F:oxidoreductase activity"/>
    <property type="evidence" value="ECO:0007669"/>
    <property type="project" value="UniProtKB-KW"/>
</dbReference>
<evidence type="ECO:0000256" key="1">
    <source>
        <dbReference type="ARBA" id="ARBA00001917"/>
    </source>
</evidence>
<evidence type="ECO:0000256" key="4">
    <source>
        <dbReference type="ARBA" id="ARBA00022643"/>
    </source>
</evidence>
<dbReference type="Proteomes" id="UP000553034">
    <property type="component" value="Unassembled WGS sequence"/>
</dbReference>
<accession>A0A840EZT4</accession>